<dbReference type="EMBL" id="KI914026">
    <property type="protein sequence ID" value="ETV90670.1"/>
    <property type="molecule type" value="Genomic_DNA"/>
</dbReference>
<organism evidence="1">
    <name type="scientific">Aphanomyces invadans</name>
    <dbReference type="NCBI Taxonomy" id="157072"/>
    <lineage>
        <taxon>Eukaryota</taxon>
        <taxon>Sar</taxon>
        <taxon>Stramenopiles</taxon>
        <taxon>Oomycota</taxon>
        <taxon>Saprolegniomycetes</taxon>
        <taxon>Saprolegniales</taxon>
        <taxon>Verrucalvaceae</taxon>
        <taxon>Aphanomyces</taxon>
    </lineage>
</organism>
<sequence length="84" mass="9428">MAGTSAQSSPATPVRVPALVEFWLWPKIIFHFCYAHQINLLVKGTIASTWQITVAQAHDVVSMLNQSTAKWLPRQRDSMKTVYG</sequence>
<evidence type="ECO:0008006" key="2">
    <source>
        <dbReference type="Google" id="ProtNLM"/>
    </source>
</evidence>
<protein>
    <recommendedName>
        <fullName evidence="2">DUF659 domain-containing protein</fullName>
    </recommendedName>
</protein>
<accession>A0A024T940</accession>
<dbReference type="AlphaFoldDB" id="A0A024T940"/>
<dbReference type="VEuPathDB" id="FungiDB:H310_14564"/>
<dbReference type="OrthoDB" id="121607at2759"/>
<dbReference type="GeneID" id="20091614"/>
<proteinExistence type="predicted"/>
<reference evidence="1" key="1">
    <citation type="submission" date="2013-12" db="EMBL/GenBank/DDBJ databases">
        <title>The Genome Sequence of Aphanomyces invadans NJM9701.</title>
        <authorList>
            <consortium name="The Broad Institute Genomics Platform"/>
            <person name="Russ C."/>
            <person name="Tyler B."/>
            <person name="van West P."/>
            <person name="Dieguez-Uribeondo J."/>
            <person name="Young S.K."/>
            <person name="Zeng Q."/>
            <person name="Gargeya S."/>
            <person name="Fitzgerald M."/>
            <person name="Abouelleil A."/>
            <person name="Alvarado L."/>
            <person name="Chapman S.B."/>
            <person name="Gainer-Dewar J."/>
            <person name="Goldberg J."/>
            <person name="Griggs A."/>
            <person name="Gujja S."/>
            <person name="Hansen M."/>
            <person name="Howarth C."/>
            <person name="Imamovic A."/>
            <person name="Ireland A."/>
            <person name="Larimer J."/>
            <person name="McCowan C."/>
            <person name="Murphy C."/>
            <person name="Pearson M."/>
            <person name="Poon T.W."/>
            <person name="Priest M."/>
            <person name="Roberts A."/>
            <person name="Saif S."/>
            <person name="Shea T."/>
            <person name="Sykes S."/>
            <person name="Wortman J."/>
            <person name="Nusbaum C."/>
            <person name="Birren B."/>
        </authorList>
    </citation>
    <scope>NUCLEOTIDE SEQUENCE [LARGE SCALE GENOMIC DNA]</scope>
    <source>
        <strain evidence="1">NJM9701</strain>
    </source>
</reference>
<name>A0A024T940_9STRA</name>
<gene>
    <name evidence="1" type="ORF">H310_14564</name>
</gene>
<evidence type="ECO:0000313" key="1">
    <source>
        <dbReference type="EMBL" id="ETV90670.1"/>
    </source>
</evidence>
<dbReference type="RefSeq" id="XP_008880667.1">
    <property type="nucleotide sequence ID" value="XM_008882445.1"/>
</dbReference>